<accession>G7KPI6</accession>
<evidence type="ECO:0000256" key="5">
    <source>
        <dbReference type="SAM" id="MobiDB-lite"/>
    </source>
</evidence>
<name>G7KPI6_MEDTR</name>
<evidence type="ECO:0000313" key="7">
    <source>
        <dbReference type="EMBL" id="AES75143.1"/>
    </source>
</evidence>
<reference evidence="7 9" key="1">
    <citation type="journal article" date="2011" name="Nature">
        <title>The Medicago genome provides insight into the evolution of rhizobial symbioses.</title>
        <authorList>
            <person name="Young N.D."/>
            <person name="Debelle F."/>
            <person name="Oldroyd G.E."/>
            <person name="Geurts R."/>
            <person name="Cannon S.B."/>
            <person name="Udvardi M.K."/>
            <person name="Benedito V.A."/>
            <person name="Mayer K.F."/>
            <person name="Gouzy J."/>
            <person name="Schoof H."/>
            <person name="Van de Peer Y."/>
            <person name="Proost S."/>
            <person name="Cook D.R."/>
            <person name="Meyers B.C."/>
            <person name="Spannagl M."/>
            <person name="Cheung F."/>
            <person name="De Mita S."/>
            <person name="Krishnakumar V."/>
            <person name="Gundlach H."/>
            <person name="Zhou S."/>
            <person name="Mudge J."/>
            <person name="Bharti A.K."/>
            <person name="Murray J.D."/>
            <person name="Naoumkina M.A."/>
            <person name="Rosen B."/>
            <person name="Silverstein K.A."/>
            <person name="Tang H."/>
            <person name="Rombauts S."/>
            <person name="Zhao P.X."/>
            <person name="Zhou P."/>
            <person name="Barbe V."/>
            <person name="Bardou P."/>
            <person name="Bechner M."/>
            <person name="Bellec A."/>
            <person name="Berger A."/>
            <person name="Berges H."/>
            <person name="Bidwell S."/>
            <person name="Bisseling T."/>
            <person name="Choisne N."/>
            <person name="Couloux A."/>
            <person name="Denny R."/>
            <person name="Deshpande S."/>
            <person name="Dai X."/>
            <person name="Doyle J.J."/>
            <person name="Dudez A.M."/>
            <person name="Farmer A.D."/>
            <person name="Fouteau S."/>
            <person name="Franken C."/>
            <person name="Gibelin C."/>
            <person name="Gish J."/>
            <person name="Goldstein S."/>
            <person name="Gonzalez A.J."/>
            <person name="Green P.J."/>
            <person name="Hallab A."/>
            <person name="Hartog M."/>
            <person name="Hua A."/>
            <person name="Humphray S.J."/>
            <person name="Jeong D.H."/>
            <person name="Jing Y."/>
            <person name="Jocker A."/>
            <person name="Kenton S.M."/>
            <person name="Kim D.J."/>
            <person name="Klee K."/>
            <person name="Lai H."/>
            <person name="Lang C."/>
            <person name="Lin S."/>
            <person name="Macmil S.L."/>
            <person name="Magdelenat G."/>
            <person name="Matthews L."/>
            <person name="McCorrison J."/>
            <person name="Monaghan E.L."/>
            <person name="Mun J.H."/>
            <person name="Najar F.Z."/>
            <person name="Nicholson C."/>
            <person name="Noirot C."/>
            <person name="O'Bleness M."/>
            <person name="Paule C.R."/>
            <person name="Poulain J."/>
            <person name="Prion F."/>
            <person name="Qin B."/>
            <person name="Qu C."/>
            <person name="Retzel E.F."/>
            <person name="Riddle C."/>
            <person name="Sallet E."/>
            <person name="Samain S."/>
            <person name="Samson N."/>
            <person name="Sanders I."/>
            <person name="Saurat O."/>
            <person name="Scarpelli C."/>
            <person name="Schiex T."/>
            <person name="Segurens B."/>
            <person name="Severin A.J."/>
            <person name="Sherrier D.J."/>
            <person name="Shi R."/>
            <person name="Sims S."/>
            <person name="Singer S.R."/>
            <person name="Sinharoy S."/>
            <person name="Sterck L."/>
            <person name="Viollet A."/>
            <person name="Wang B.B."/>
            <person name="Wang K."/>
            <person name="Wang M."/>
            <person name="Wang X."/>
            <person name="Warfsmann J."/>
            <person name="Weissenbach J."/>
            <person name="White D.D."/>
            <person name="White J.D."/>
            <person name="Wiley G.B."/>
            <person name="Wincker P."/>
            <person name="Xing Y."/>
            <person name="Yang L."/>
            <person name="Yao Z."/>
            <person name="Ying F."/>
            <person name="Zhai J."/>
            <person name="Zhou L."/>
            <person name="Zuber A."/>
            <person name="Denarie J."/>
            <person name="Dixon R.A."/>
            <person name="May G.D."/>
            <person name="Schwartz D.C."/>
            <person name="Rogers J."/>
            <person name="Quetier F."/>
            <person name="Town C.D."/>
            <person name="Roe B.A."/>
        </authorList>
    </citation>
    <scope>NUCLEOTIDE SEQUENCE [LARGE SCALE GENOMIC DNA]</scope>
    <source>
        <strain evidence="7">A17</strain>
        <strain evidence="8 9">cv. Jemalong A17</strain>
    </source>
</reference>
<feature type="domain" description="GRF-type" evidence="6">
    <location>
        <begin position="36"/>
        <end position="82"/>
    </location>
</feature>
<protein>
    <submittedName>
        <fullName evidence="7">GRF zinc finger protein</fullName>
    </submittedName>
</protein>
<keyword evidence="2 4" id="KW-0863">Zinc-finger</keyword>
<dbReference type="EMBL" id="CM001222">
    <property type="protein sequence ID" value="AES75143.1"/>
    <property type="molecule type" value="Genomic_DNA"/>
</dbReference>
<keyword evidence="1" id="KW-0479">Metal-binding</keyword>
<dbReference type="InterPro" id="IPR010666">
    <property type="entry name" value="Znf_GRF"/>
</dbReference>
<sequence length="206" mass="24078">MSTVSQNSKTNSTQQSGNSSVSCYGSILRRRSFRDCRCGEKQVLRTVSDVTNPNFGKKNLGCINYKNQFDKGCNYFNWFDARDDIIDAKDRKIEKHKKKTVKLKIALRKRTEQRKERQRHKQLSWFLPQHGSSPVPLALPRRFHYNHKDYKCSILSKYETSQKCSSTHARVFQCSSTKQETSNAQARRQETSDQTKIQRIEFDLNT</sequence>
<evidence type="ECO:0000313" key="8">
    <source>
        <dbReference type="EnsemblPlants" id="AES75143"/>
    </source>
</evidence>
<reference evidence="7 9" key="2">
    <citation type="journal article" date="2014" name="BMC Genomics">
        <title>An improved genome release (version Mt4.0) for the model legume Medicago truncatula.</title>
        <authorList>
            <person name="Tang H."/>
            <person name="Krishnakumar V."/>
            <person name="Bidwell S."/>
            <person name="Rosen B."/>
            <person name="Chan A."/>
            <person name="Zhou S."/>
            <person name="Gentzbittel L."/>
            <person name="Childs K.L."/>
            <person name="Yandell M."/>
            <person name="Gundlach H."/>
            <person name="Mayer K.F."/>
            <person name="Schwartz D.C."/>
            <person name="Town C.D."/>
        </authorList>
    </citation>
    <scope>GENOME REANNOTATION</scope>
    <source>
        <strain evidence="8 9">cv. Jemalong A17</strain>
    </source>
</reference>
<dbReference type="Proteomes" id="UP000002051">
    <property type="component" value="Chromosome 6"/>
</dbReference>
<dbReference type="PROSITE" id="PS51999">
    <property type="entry name" value="ZF_GRF"/>
    <property type="match status" value="1"/>
</dbReference>
<dbReference type="AlphaFoldDB" id="G7KPI6"/>
<evidence type="ECO:0000256" key="3">
    <source>
        <dbReference type="ARBA" id="ARBA00022833"/>
    </source>
</evidence>
<proteinExistence type="predicted"/>
<gene>
    <name evidence="7" type="ordered locus">MTR_6g026970</name>
</gene>
<evidence type="ECO:0000259" key="6">
    <source>
        <dbReference type="PROSITE" id="PS51999"/>
    </source>
</evidence>
<evidence type="ECO:0000256" key="2">
    <source>
        <dbReference type="ARBA" id="ARBA00022771"/>
    </source>
</evidence>
<dbReference type="GO" id="GO:0008270">
    <property type="term" value="F:zinc ion binding"/>
    <property type="evidence" value="ECO:0007669"/>
    <property type="project" value="UniProtKB-KW"/>
</dbReference>
<dbReference type="EnsemblPlants" id="AES75143">
    <property type="protein sequence ID" value="AES75143"/>
    <property type="gene ID" value="MTR_6g026970"/>
</dbReference>
<evidence type="ECO:0000256" key="4">
    <source>
        <dbReference type="PROSITE-ProRule" id="PRU01343"/>
    </source>
</evidence>
<evidence type="ECO:0000256" key="1">
    <source>
        <dbReference type="ARBA" id="ARBA00022723"/>
    </source>
</evidence>
<reference evidence="8" key="3">
    <citation type="submission" date="2015-04" db="UniProtKB">
        <authorList>
            <consortium name="EnsemblPlants"/>
        </authorList>
    </citation>
    <scope>IDENTIFICATION</scope>
    <source>
        <strain evidence="8">cv. Jemalong A17</strain>
    </source>
</reference>
<evidence type="ECO:0000313" key="9">
    <source>
        <dbReference type="Proteomes" id="UP000002051"/>
    </source>
</evidence>
<keyword evidence="9" id="KW-1185">Reference proteome</keyword>
<organism evidence="7 9">
    <name type="scientific">Medicago truncatula</name>
    <name type="common">Barrel medic</name>
    <name type="synonym">Medicago tribuloides</name>
    <dbReference type="NCBI Taxonomy" id="3880"/>
    <lineage>
        <taxon>Eukaryota</taxon>
        <taxon>Viridiplantae</taxon>
        <taxon>Streptophyta</taxon>
        <taxon>Embryophyta</taxon>
        <taxon>Tracheophyta</taxon>
        <taxon>Spermatophyta</taxon>
        <taxon>Magnoliopsida</taxon>
        <taxon>eudicotyledons</taxon>
        <taxon>Gunneridae</taxon>
        <taxon>Pentapetalae</taxon>
        <taxon>rosids</taxon>
        <taxon>fabids</taxon>
        <taxon>Fabales</taxon>
        <taxon>Fabaceae</taxon>
        <taxon>Papilionoideae</taxon>
        <taxon>50 kb inversion clade</taxon>
        <taxon>NPAAA clade</taxon>
        <taxon>Hologalegina</taxon>
        <taxon>IRL clade</taxon>
        <taxon>Trifolieae</taxon>
        <taxon>Medicago</taxon>
    </lineage>
</organism>
<dbReference type="HOGENOM" id="CLU_1333711_0_0_1"/>
<dbReference type="PaxDb" id="3880-AES75143"/>
<keyword evidence="3" id="KW-0862">Zinc</keyword>
<feature type="region of interest" description="Disordered" evidence="5">
    <location>
        <begin position="1"/>
        <end position="21"/>
    </location>
</feature>